<dbReference type="InterPro" id="IPR000073">
    <property type="entry name" value="AB_hydrolase_1"/>
</dbReference>
<accession>A0ABP1S088</accession>
<keyword evidence="1" id="KW-1133">Transmembrane helix</keyword>
<keyword evidence="4" id="KW-1185">Reference proteome</keyword>
<gene>
    <name evidence="3" type="ORF">ODALV1_LOCUS28048</name>
</gene>
<dbReference type="Gene3D" id="3.40.50.1820">
    <property type="entry name" value="alpha/beta hydrolase"/>
    <property type="match status" value="1"/>
</dbReference>
<feature type="transmembrane region" description="Helical" evidence="1">
    <location>
        <begin position="35"/>
        <end position="55"/>
    </location>
</feature>
<reference evidence="3 4" key="1">
    <citation type="submission" date="2024-08" db="EMBL/GenBank/DDBJ databases">
        <authorList>
            <person name="Cucini C."/>
            <person name="Frati F."/>
        </authorList>
    </citation>
    <scope>NUCLEOTIDE SEQUENCE [LARGE SCALE GENOMIC DNA]</scope>
</reference>
<evidence type="ECO:0000259" key="2">
    <source>
        <dbReference type="Pfam" id="PF00561"/>
    </source>
</evidence>
<feature type="transmembrane region" description="Helical" evidence="1">
    <location>
        <begin position="6"/>
        <end position="23"/>
    </location>
</feature>
<dbReference type="InterPro" id="IPR029058">
    <property type="entry name" value="AB_hydrolase_fold"/>
</dbReference>
<dbReference type="SUPFAM" id="SSF53474">
    <property type="entry name" value="alpha/beta-Hydrolases"/>
    <property type="match status" value="1"/>
</dbReference>
<dbReference type="PANTHER" id="PTHR12277:SF194">
    <property type="entry name" value="FI04476P"/>
    <property type="match status" value="1"/>
</dbReference>
<dbReference type="Pfam" id="PF00561">
    <property type="entry name" value="Abhydrolase_1"/>
    <property type="match status" value="1"/>
</dbReference>
<comment type="caution">
    <text evidence="3">The sequence shown here is derived from an EMBL/GenBank/DDBJ whole genome shotgun (WGS) entry which is preliminary data.</text>
</comment>
<evidence type="ECO:0000256" key="1">
    <source>
        <dbReference type="SAM" id="Phobius"/>
    </source>
</evidence>
<sequence>MANNLSLVLSLCGAGVLYRYRKLHMKRRSRRQLHFGFKIAVGATLLLYLLIPILYHFNSSVQRHLVFLPFVRWPAGINFSDPDSQGLQGCRNFYLLTQEDVSVGVWHILPRSLIQESKGKESKFWEDSMRSSGKNVVIYFHGNTGSRAVAHRMELYLILQQLDYHVISFDYRGYADSTQIPPSETGVVTDGYAVYKYVRSILGASSDVNVFIWGHSLGTGKASYLSYQF</sequence>
<evidence type="ECO:0000313" key="3">
    <source>
        <dbReference type="EMBL" id="CAL8139900.1"/>
    </source>
</evidence>
<feature type="domain" description="AB hydrolase-1" evidence="2">
    <location>
        <begin position="135"/>
        <end position="227"/>
    </location>
</feature>
<protein>
    <recommendedName>
        <fullName evidence="2">AB hydrolase-1 domain-containing protein</fullName>
    </recommendedName>
</protein>
<keyword evidence="1" id="KW-0812">Transmembrane</keyword>
<dbReference type="PANTHER" id="PTHR12277">
    <property type="entry name" value="ALPHA/BETA HYDROLASE DOMAIN-CONTAINING PROTEIN"/>
    <property type="match status" value="1"/>
</dbReference>
<dbReference type="Proteomes" id="UP001642540">
    <property type="component" value="Unassembled WGS sequence"/>
</dbReference>
<evidence type="ECO:0000313" key="4">
    <source>
        <dbReference type="Proteomes" id="UP001642540"/>
    </source>
</evidence>
<name>A0ABP1S088_9HEXA</name>
<proteinExistence type="predicted"/>
<dbReference type="EMBL" id="CAXLJM020000131">
    <property type="protein sequence ID" value="CAL8139900.1"/>
    <property type="molecule type" value="Genomic_DNA"/>
</dbReference>
<organism evidence="3 4">
    <name type="scientific">Orchesella dallaii</name>
    <dbReference type="NCBI Taxonomy" id="48710"/>
    <lineage>
        <taxon>Eukaryota</taxon>
        <taxon>Metazoa</taxon>
        <taxon>Ecdysozoa</taxon>
        <taxon>Arthropoda</taxon>
        <taxon>Hexapoda</taxon>
        <taxon>Collembola</taxon>
        <taxon>Entomobryomorpha</taxon>
        <taxon>Entomobryoidea</taxon>
        <taxon>Orchesellidae</taxon>
        <taxon>Orchesellinae</taxon>
        <taxon>Orchesella</taxon>
    </lineage>
</organism>
<keyword evidence="1" id="KW-0472">Membrane</keyword>